<dbReference type="AlphaFoldDB" id="A0A560HN81"/>
<evidence type="ECO:0000256" key="1">
    <source>
        <dbReference type="ARBA" id="ARBA00023015"/>
    </source>
</evidence>
<dbReference type="GO" id="GO:0003700">
    <property type="term" value="F:DNA-binding transcription factor activity"/>
    <property type="evidence" value="ECO:0007669"/>
    <property type="project" value="InterPro"/>
</dbReference>
<keyword evidence="1" id="KW-0805">Transcription regulation</keyword>
<dbReference type="OrthoDB" id="9806208at2"/>
<dbReference type="SUPFAM" id="SSF46689">
    <property type="entry name" value="Homeodomain-like"/>
    <property type="match status" value="2"/>
</dbReference>
<keyword evidence="3" id="KW-0804">Transcription</keyword>
<name>A0A560HN81_9PROT</name>
<dbReference type="PROSITE" id="PS01124">
    <property type="entry name" value="HTH_ARAC_FAMILY_2"/>
    <property type="match status" value="1"/>
</dbReference>
<sequence length="306" mass="33092">METALIDYATGAPTPHVSYGARFPLGGLTLSRCAFPPNPGITLGSTQAIVAIHSGPAFEMAWKHPERDRLQQSLITDGAMNVNCADLPVFHSWEAVAQALIVAFDKQFLERTCVEAFGDGALALPVLVGVSDPRVQRLGALFSQEVADGGVGGRPYAEGLAIALIVHLVQSYGTAGYKKLHVTGGVAPIPLKRVMDYIEDHLGEEMGLADLAMLTGLSAHHFGQAFKVSTGVSPHRYLIERRIHRAKEMLLNGDRPIAEIAVAVGFASQSHMTINFRRLAGITPARYRQALVGHQRRRSKEDGRND</sequence>
<dbReference type="GO" id="GO:0043565">
    <property type="term" value="F:sequence-specific DNA binding"/>
    <property type="evidence" value="ECO:0007669"/>
    <property type="project" value="InterPro"/>
</dbReference>
<keyword evidence="2" id="KW-0238">DNA-binding</keyword>
<dbReference type="Proteomes" id="UP000318050">
    <property type="component" value="Unassembled WGS sequence"/>
</dbReference>
<evidence type="ECO:0000256" key="3">
    <source>
        <dbReference type="ARBA" id="ARBA00023163"/>
    </source>
</evidence>
<evidence type="ECO:0000313" key="5">
    <source>
        <dbReference type="EMBL" id="TWB46969.1"/>
    </source>
</evidence>
<feature type="domain" description="HTH araC/xylS-type" evidence="4">
    <location>
        <begin position="192"/>
        <end position="290"/>
    </location>
</feature>
<dbReference type="Pfam" id="PF12833">
    <property type="entry name" value="HTH_18"/>
    <property type="match status" value="1"/>
</dbReference>
<protein>
    <submittedName>
        <fullName evidence="5">AraC family transcriptional regulator</fullName>
    </submittedName>
</protein>
<dbReference type="EMBL" id="VITT01000040">
    <property type="protein sequence ID" value="TWB46969.1"/>
    <property type="molecule type" value="Genomic_DNA"/>
</dbReference>
<accession>A0A560HN81</accession>
<dbReference type="InterPro" id="IPR009057">
    <property type="entry name" value="Homeodomain-like_sf"/>
</dbReference>
<proteinExistence type="predicted"/>
<dbReference type="PANTHER" id="PTHR46796">
    <property type="entry name" value="HTH-TYPE TRANSCRIPTIONAL ACTIVATOR RHAS-RELATED"/>
    <property type="match status" value="1"/>
</dbReference>
<evidence type="ECO:0000259" key="4">
    <source>
        <dbReference type="PROSITE" id="PS01124"/>
    </source>
</evidence>
<evidence type="ECO:0000313" key="6">
    <source>
        <dbReference type="Proteomes" id="UP000318050"/>
    </source>
</evidence>
<dbReference type="PANTHER" id="PTHR46796:SF6">
    <property type="entry name" value="ARAC SUBFAMILY"/>
    <property type="match status" value="1"/>
</dbReference>
<organism evidence="5 6">
    <name type="scientific">Nitrospirillum amazonense</name>
    <dbReference type="NCBI Taxonomy" id="28077"/>
    <lineage>
        <taxon>Bacteria</taxon>
        <taxon>Pseudomonadati</taxon>
        <taxon>Pseudomonadota</taxon>
        <taxon>Alphaproteobacteria</taxon>
        <taxon>Rhodospirillales</taxon>
        <taxon>Azospirillaceae</taxon>
        <taxon>Nitrospirillum</taxon>
    </lineage>
</organism>
<dbReference type="Gene3D" id="1.10.10.60">
    <property type="entry name" value="Homeodomain-like"/>
    <property type="match status" value="2"/>
</dbReference>
<evidence type="ECO:0000256" key="2">
    <source>
        <dbReference type="ARBA" id="ARBA00023125"/>
    </source>
</evidence>
<gene>
    <name evidence="5" type="ORF">FBZ92_14027</name>
</gene>
<dbReference type="InterPro" id="IPR050204">
    <property type="entry name" value="AraC_XylS_family_regulators"/>
</dbReference>
<comment type="caution">
    <text evidence="5">The sequence shown here is derived from an EMBL/GenBank/DDBJ whole genome shotgun (WGS) entry which is preliminary data.</text>
</comment>
<reference evidence="5 6" key="1">
    <citation type="submission" date="2019-06" db="EMBL/GenBank/DDBJ databases">
        <title>Genomic Encyclopedia of Type Strains, Phase IV (KMG-V): Genome sequencing to study the core and pangenomes of soil and plant-associated prokaryotes.</title>
        <authorList>
            <person name="Whitman W."/>
        </authorList>
    </citation>
    <scope>NUCLEOTIDE SEQUENCE [LARGE SCALE GENOMIC DNA]</scope>
    <source>
        <strain evidence="5 6">BR 11140</strain>
    </source>
</reference>
<dbReference type="InterPro" id="IPR018060">
    <property type="entry name" value="HTH_AraC"/>
</dbReference>
<dbReference type="SMART" id="SM00342">
    <property type="entry name" value="HTH_ARAC"/>
    <property type="match status" value="1"/>
</dbReference>